<keyword evidence="2" id="KW-1185">Reference proteome</keyword>
<dbReference type="EMBL" id="JABFUD020000012">
    <property type="protein sequence ID" value="KAI5072194.1"/>
    <property type="molecule type" value="Genomic_DNA"/>
</dbReference>
<sequence length="93" mass="10003">MNAQIASAEANLQAFLPRAADERAGCHGFLLLPCSLLVSNDGLFNILRASRRLAAVGVNKAIHVFGDLQAQNFRRRCSGFSSFARHSRVGGSC</sequence>
<dbReference type="Proteomes" id="UP000886520">
    <property type="component" value="Chromosome 12"/>
</dbReference>
<dbReference type="AlphaFoldDB" id="A0A9D4UQX4"/>
<comment type="caution">
    <text evidence="1">The sequence shown here is derived from an EMBL/GenBank/DDBJ whole genome shotgun (WGS) entry which is preliminary data.</text>
</comment>
<reference evidence="1" key="1">
    <citation type="submission" date="2021-01" db="EMBL/GenBank/DDBJ databases">
        <title>Adiantum capillus-veneris genome.</title>
        <authorList>
            <person name="Fang Y."/>
            <person name="Liao Q."/>
        </authorList>
    </citation>
    <scope>NUCLEOTIDE SEQUENCE</scope>
    <source>
        <strain evidence="1">H3</strain>
        <tissue evidence="1">Leaf</tissue>
    </source>
</reference>
<gene>
    <name evidence="1" type="ORF">GOP47_0012300</name>
</gene>
<organism evidence="1 2">
    <name type="scientific">Adiantum capillus-veneris</name>
    <name type="common">Maidenhair fern</name>
    <dbReference type="NCBI Taxonomy" id="13818"/>
    <lineage>
        <taxon>Eukaryota</taxon>
        <taxon>Viridiplantae</taxon>
        <taxon>Streptophyta</taxon>
        <taxon>Embryophyta</taxon>
        <taxon>Tracheophyta</taxon>
        <taxon>Polypodiopsida</taxon>
        <taxon>Polypodiidae</taxon>
        <taxon>Polypodiales</taxon>
        <taxon>Pteridineae</taxon>
        <taxon>Pteridaceae</taxon>
        <taxon>Vittarioideae</taxon>
        <taxon>Adiantum</taxon>
    </lineage>
</organism>
<name>A0A9D4UQX4_ADICA</name>
<protein>
    <submittedName>
        <fullName evidence="1">Uncharacterized protein</fullName>
    </submittedName>
</protein>
<evidence type="ECO:0000313" key="2">
    <source>
        <dbReference type="Proteomes" id="UP000886520"/>
    </source>
</evidence>
<proteinExistence type="predicted"/>
<accession>A0A9D4UQX4</accession>
<evidence type="ECO:0000313" key="1">
    <source>
        <dbReference type="EMBL" id="KAI5072194.1"/>
    </source>
</evidence>